<name>A0A5S3WZG9_9GAMM</name>
<proteinExistence type="predicted"/>
<evidence type="ECO:0000313" key="3">
    <source>
        <dbReference type="Proteomes" id="UP000306719"/>
    </source>
</evidence>
<protein>
    <submittedName>
        <fullName evidence="2">Uncharacterized protein</fullName>
    </submittedName>
</protein>
<evidence type="ECO:0000313" key="2">
    <source>
        <dbReference type="EMBL" id="TMP37317.1"/>
    </source>
</evidence>
<dbReference type="Proteomes" id="UP000306719">
    <property type="component" value="Unassembled WGS sequence"/>
</dbReference>
<keyword evidence="1" id="KW-0732">Signal</keyword>
<comment type="caution">
    <text evidence="2">The sequence shown here is derived from an EMBL/GenBank/DDBJ whole genome shotgun (WGS) entry which is preliminary data.</text>
</comment>
<feature type="signal peptide" evidence="1">
    <location>
        <begin position="1"/>
        <end position="21"/>
    </location>
</feature>
<accession>A0A5S3WZG9</accession>
<sequence>MKKLKALAIVAGTLFAGSAFAANLTCSVYVANGGFTSGNGTSSCSGVDFTNNNSARALFSIGNVSKSIKEIRWSGISCTGGIACNTRVRAFSSASASALILYKDGTWEKTNTATASYENEPGTPF</sequence>
<dbReference type="AlphaFoldDB" id="A0A5S3WZG9"/>
<gene>
    <name evidence="2" type="ORF">CWB98_11345</name>
</gene>
<feature type="chain" id="PRO_5024343656" evidence="1">
    <location>
        <begin position="22"/>
        <end position="125"/>
    </location>
</feature>
<dbReference type="OrthoDB" id="6291037at2"/>
<reference evidence="2 3" key="1">
    <citation type="submission" date="2018-01" db="EMBL/GenBank/DDBJ databases">
        <authorList>
            <person name="Paulsen S."/>
            <person name="Gram L.K."/>
        </authorList>
    </citation>
    <scope>NUCLEOTIDE SEQUENCE [LARGE SCALE GENOMIC DNA]</scope>
    <source>
        <strain evidence="2 3">S2599</strain>
    </source>
</reference>
<dbReference type="RefSeq" id="WP_138544961.1">
    <property type="nucleotide sequence ID" value="NZ_PNCJ01000015.1"/>
</dbReference>
<evidence type="ECO:0000256" key="1">
    <source>
        <dbReference type="SAM" id="SignalP"/>
    </source>
</evidence>
<organism evidence="2 3">
    <name type="scientific">Pseudoalteromonas rubra</name>
    <dbReference type="NCBI Taxonomy" id="43658"/>
    <lineage>
        <taxon>Bacteria</taxon>
        <taxon>Pseudomonadati</taxon>
        <taxon>Pseudomonadota</taxon>
        <taxon>Gammaproteobacteria</taxon>
        <taxon>Alteromonadales</taxon>
        <taxon>Pseudoalteromonadaceae</taxon>
        <taxon>Pseudoalteromonas</taxon>
    </lineage>
</organism>
<dbReference type="EMBL" id="PNCJ01000015">
    <property type="protein sequence ID" value="TMP37317.1"/>
    <property type="molecule type" value="Genomic_DNA"/>
</dbReference>
<reference evidence="3" key="2">
    <citation type="submission" date="2019-06" db="EMBL/GenBank/DDBJ databases">
        <title>Co-occurence of chitin degradation, pigmentation and bioactivity in marine Pseudoalteromonas.</title>
        <authorList>
            <person name="Sonnenschein E.C."/>
            <person name="Bech P.K."/>
        </authorList>
    </citation>
    <scope>NUCLEOTIDE SEQUENCE [LARGE SCALE GENOMIC DNA]</scope>
    <source>
        <strain evidence="3">S2599</strain>
    </source>
</reference>